<evidence type="ECO:0000256" key="1">
    <source>
        <dbReference type="ARBA" id="ARBA00004651"/>
    </source>
</evidence>
<evidence type="ECO:0000313" key="10">
    <source>
        <dbReference type="Proteomes" id="UP000494165"/>
    </source>
</evidence>
<evidence type="ECO:0000313" key="9">
    <source>
        <dbReference type="EMBL" id="CAB3361779.1"/>
    </source>
</evidence>
<evidence type="ECO:0000256" key="6">
    <source>
        <dbReference type="ARBA" id="ARBA00023170"/>
    </source>
</evidence>
<dbReference type="GO" id="GO:0008049">
    <property type="term" value="P:male courtship behavior"/>
    <property type="evidence" value="ECO:0007669"/>
    <property type="project" value="TreeGrafter"/>
</dbReference>
<dbReference type="EMBL" id="CADEPI010000007">
    <property type="protein sequence ID" value="CAB3361779.1"/>
    <property type="molecule type" value="Genomic_DNA"/>
</dbReference>
<dbReference type="Pfam" id="PF08395">
    <property type="entry name" value="7tm_7"/>
    <property type="match status" value="1"/>
</dbReference>
<dbReference type="AlphaFoldDB" id="A0A8S1C820"/>
<feature type="transmembrane region" description="Helical" evidence="8">
    <location>
        <begin position="137"/>
        <end position="158"/>
    </location>
</feature>
<keyword evidence="7" id="KW-0807">Transducer</keyword>
<dbReference type="Proteomes" id="UP000494165">
    <property type="component" value="Unassembled WGS sequence"/>
</dbReference>
<feature type="transmembrane region" description="Helical" evidence="8">
    <location>
        <begin position="253"/>
        <end position="272"/>
    </location>
</feature>
<dbReference type="InterPro" id="IPR013604">
    <property type="entry name" value="7TM_chemorcpt"/>
</dbReference>
<keyword evidence="3 8" id="KW-0812">Transmembrane</keyword>
<dbReference type="PANTHER" id="PTHR21143:SF134">
    <property type="entry name" value="GUSTATORY RECEPTOR"/>
    <property type="match status" value="1"/>
</dbReference>
<comment type="subcellular location">
    <subcellularLocation>
        <location evidence="1">Cell membrane</location>
        <topology evidence="1">Multi-pass membrane protein</topology>
    </subcellularLocation>
</comment>
<keyword evidence="2" id="KW-1003">Cell membrane</keyword>
<evidence type="ECO:0000256" key="3">
    <source>
        <dbReference type="ARBA" id="ARBA00022692"/>
    </source>
</evidence>
<dbReference type="GO" id="GO:0007635">
    <property type="term" value="P:chemosensory behavior"/>
    <property type="evidence" value="ECO:0007669"/>
    <property type="project" value="TreeGrafter"/>
</dbReference>
<dbReference type="GO" id="GO:0005886">
    <property type="term" value="C:plasma membrane"/>
    <property type="evidence" value="ECO:0007669"/>
    <property type="project" value="UniProtKB-SubCell"/>
</dbReference>
<name>A0A8S1C820_9INSE</name>
<proteinExistence type="predicted"/>
<dbReference type="PANTHER" id="PTHR21143">
    <property type="entry name" value="INVERTEBRATE GUSTATORY RECEPTOR"/>
    <property type="match status" value="1"/>
</dbReference>
<keyword evidence="10" id="KW-1185">Reference proteome</keyword>
<keyword evidence="5 8" id="KW-0472">Membrane</keyword>
<dbReference type="GO" id="GO:0007165">
    <property type="term" value="P:signal transduction"/>
    <property type="evidence" value="ECO:0007669"/>
    <property type="project" value="UniProtKB-KW"/>
</dbReference>
<dbReference type="GO" id="GO:0043025">
    <property type="term" value="C:neuronal cell body"/>
    <property type="evidence" value="ECO:0007669"/>
    <property type="project" value="TreeGrafter"/>
</dbReference>
<dbReference type="OrthoDB" id="7538558at2759"/>
<evidence type="ECO:0000256" key="5">
    <source>
        <dbReference type="ARBA" id="ARBA00023136"/>
    </source>
</evidence>
<evidence type="ECO:0000256" key="4">
    <source>
        <dbReference type="ARBA" id="ARBA00022989"/>
    </source>
</evidence>
<accession>A0A8S1C820</accession>
<evidence type="ECO:0008006" key="11">
    <source>
        <dbReference type="Google" id="ProtNLM"/>
    </source>
</evidence>
<gene>
    <name evidence="9" type="ORF">CLODIP_2_CD01829</name>
</gene>
<reference evidence="9 10" key="1">
    <citation type="submission" date="2020-04" db="EMBL/GenBank/DDBJ databases">
        <authorList>
            <person name="Alioto T."/>
            <person name="Alioto T."/>
            <person name="Gomez Garrido J."/>
        </authorList>
    </citation>
    <scope>NUCLEOTIDE SEQUENCE [LARGE SCALE GENOMIC DNA]</scope>
</reference>
<protein>
    <recommendedName>
        <fullName evidence="11">Gustatory receptor</fullName>
    </recommendedName>
</protein>
<evidence type="ECO:0000256" key="8">
    <source>
        <dbReference type="SAM" id="Phobius"/>
    </source>
</evidence>
<organism evidence="9 10">
    <name type="scientific">Cloeon dipterum</name>
    <dbReference type="NCBI Taxonomy" id="197152"/>
    <lineage>
        <taxon>Eukaryota</taxon>
        <taxon>Metazoa</taxon>
        <taxon>Ecdysozoa</taxon>
        <taxon>Arthropoda</taxon>
        <taxon>Hexapoda</taxon>
        <taxon>Insecta</taxon>
        <taxon>Pterygota</taxon>
        <taxon>Palaeoptera</taxon>
        <taxon>Ephemeroptera</taxon>
        <taxon>Pisciforma</taxon>
        <taxon>Baetidae</taxon>
        <taxon>Cloeon</taxon>
    </lineage>
</organism>
<keyword evidence="4 8" id="KW-1133">Transmembrane helix</keyword>
<sequence>MAIPYTTLINPERVNLILRNMQKQAGLLSFDQSPGYRGLRRRVWVKSVGSFAFMNFLFVYEPFLWPDYFLLLDLIGRLWSSVAIALVEVQVVCICDSFKQTFLLLNTHLSANGANVNTLRKVHDNLSDCLSHFQDHYGLFILSNVLYLFCSVTFGLYFSIIGMFQNLPNWEIVVKQAAVSNSWLLYAIYRTVNLTWLCGESLQEAKRTGVILCKLLHLPLKCERKREVIQFLQQLSHRSHKFRATGVLRMDNAMLLEMLGAVTTYFVIMVQFQNSL</sequence>
<dbReference type="GO" id="GO:0030425">
    <property type="term" value="C:dendrite"/>
    <property type="evidence" value="ECO:0007669"/>
    <property type="project" value="TreeGrafter"/>
</dbReference>
<keyword evidence="6" id="KW-0675">Receptor</keyword>
<comment type="caution">
    <text evidence="9">The sequence shown here is derived from an EMBL/GenBank/DDBJ whole genome shotgun (WGS) entry which is preliminary data.</text>
</comment>
<evidence type="ECO:0000256" key="2">
    <source>
        <dbReference type="ARBA" id="ARBA00022475"/>
    </source>
</evidence>
<dbReference type="GO" id="GO:0050909">
    <property type="term" value="P:sensory perception of taste"/>
    <property type="evidence" value="ECO:0007669"/>
    <property type="project" value="InterPro"/>
</dbReference>
<evidence type="ECO:0000256" key="7">
    <source>
        <dbReference type="ARBA" id="ARBA00023224"/>
    </source>
</evidence>
<dbReference type="GO" id="GO:0030424">
    <property type="term" value="C:axon"/>
    <property type="evidence" value="ECO:0007669"/>
    <property type="project" value="TreeGrafter"/>
</dbReference>
<feature type="transmembrane region" description="Helical" evidence="8">
    <location>
        <begin position="43"/>
        <end position="60"/>
    </location>
</feature>